<accession>A0A8J6B0I0</accession>
<evidence type="ECO:0000313" key="2">
    <source>
        <dbReference type="EMBL" id="KAG9392898.1"/>
    </source>
</evidence>
<feature type="compositionally biased region" description="Low complexity" evidence="1">
    <location>
        <begin position="414"/>
        <end position="433"/>
    </location>
</feature>
<reference evidence="2" key="1">
    <citation type="submission" date="2021-05" db="EMBL/GenBank/DDBJ databases">
        <title>A free-living protist that lacks canonical eukaryotic 1 DNA replication and segregation systems.</title>
        <authorList>
            <person name="Salas-Leiva D.E."/>
            <person name="Tromer E.C."/>
            <person name="Curtis B.A."/>
            <person name="Jerlstrom-Hultqvist J."/>
            <person name="Kolisko M."/>
            <person name="Yi Z."/>
            <person name="Salas-Leiva J.S."/>
            <person name="Gallot-Lavallee L."/>
            <person name="Kops G.J.P.L."/>
            <person name="Archibald J.M."/>
            <person name="Simpson A.G.B."/>
            <person name="Roger A.J."/>
        </authorList>
    </citation>
    <scope>NUCLEOTIDE SEQUENCE</scope>
    <source>
        <strain evidence="2">BICM</strain>
    </source>
</reference>
<gene>
    <name evidence="2" type="ORF">J8273_5710</name>
</gene>
<dbReference type="Proteomes" id="UP000717585">
    <property type="component" value="Unassembled WGS sequence"/>
</dbReference>
<dbReference type="InterPro" id="IPR027417">
    <property type="entry name" value="P-loop_NTPase"/>
</dbReference>
<dbReference type="OrthoDB" id="62528at2759"/>
<evidence type="ECO:0000256" key="1">
    <source>
        <dbReference type="SAM" id="MobiDB-lite"/>
    </source>
</evidence>
<feature type="region of interest" description="Disordered" evidence="1">
    <location>
        <begin position="401"/>
        <end position="447"/>
    </location>
</feature>
<dbReference type="InterPro" id="IPR052634">
    <property type="entry name" value="Sperm_flagellar-bone_growth"/>
</dbReference>
<sequence length="1228" mass="132398">MTERPKQEPTTAPSARVTALAADIRFERTIQMMRENRTQRMREQAAKEQNSDVQEFENTLRRLAGRKMQEPVDEDNLEETARQTNAFLRRIGSKRRENAKAKKEREIRRREVQQRQQSVIADLEKRRMDNKALQAMLMQSQLERTRTATLLEAERAKGVAISEREEAHAKFLVEREQEFAAELARLSEECRMESLDPRPIVTDDAEPAPLEDVVGEEESLADGERPLDPGLALLHFGGVSVSMVASLQAELDGLRTPTHPIAQTDPTVFIKAALVGGPCSGKHTVGHMVGEMLGLVVVDSDFIARAAKGDSALLEQYPAIKAIPMSADKDAAQALAAAKAALKTGIDKDTQFKVAAGILRALATDFDEAVNNYDSMDARPNGVLLVGLPATATDANVEQLGLGPKSKIAPPKETSQPPSRTSGRSRPSSRGSRASMHRKNSSKNLTQVEVPPTVLPLVDVIVSLTLPLAETVARGADKLVSPDGRHWHATLLPPPAGVECEALPDAADVGEAHGAWTAVHAKLVDEAHSQGLGADIVVPVPASDAPAVLAAITADLAVRHSAHRSAVVNGRAAAESAADTLEVRSTRSAQFPAIIGSLGDGGIGTALKCTEVTPVMKDWMQADGEYLSQFKRVMVASRDTVSKIESYLETIYDSFVQTLVRPDPSSDIVSSSWQTMISFINSGRQEEEIVSAVRAALVDVRDTLWAVADTRRRESELLWAKLVDQARITDPTKSSLVDTARAIIEEGLPAYPVPDQTVISGALDAMAESWGESPVAWLHRHCLAVADAQFAIAQVHAARMARMVDLLAAAVGLGGVHGLTPCTVPDARPPSEQDAASPAEALEAAMTQIAQIADSVIVEGEEAVHEELRSVAGALTHGFAAMVESAKQEGLEAIQAAFDSASDLFSLIDGEIVRLYRQSVDYGRDLFTRAEGEFVSTAMLTAVPPPPEAEVTAACPAVTIPRPAVPQPDPLPHLLTVDQATALAQACRTAANGSPIIAADKFHAVMEAQWESGTLPRPWALHGWDEAVGSPMVHWGRFIVGQMLPLMLEEDELEAFVATVQGLAGRDVTLSEWDGMPGPFLSDTRPELVMAECEPETWTAGDIKSRIVLAWRLQSFNVPFKRVLFDLFASEEGTSQALLYSLCAHTDPVVAKERGHKLAEAEIAHRLSEQAEEGAEAEEVTVEMLDAELSAPAEAGGVESLVIHPVGLRDEVLARFPRPPSRQSASTL</sequence>
<dbReference type="EMBL" id="JAHDYR010000030">
    <property type="protein sequence ID" value="KAG9392898.1"/>
    <property type="molecule type" value="Genomic_DNA"/>
</dbReference>
<protein>
    <submittedName>
        <fullName evidence="2">RAD50</fullName>
    </submittedName>
</protein>
<comment type="caution">
    <text evidence="2">The sequence shown here is derived from an EMBL/GenBank/DDBJ whole genome shotgun (WGS) entry which is preliminary data.</text>
</comment>
<dbReference type="PANTHER" id="PTHR14919:SF0">
    <property type="entry name" value="SPERM FLAGELLAR PROTEIN 2"/>
    <property type="match status" value="1"/>
</dbReference>
<organism evidence="2 3">
    <name type="scientific">Carpediemonas membranifera</name>
    <dbReference type="NCBI Taxonomy" id="201153"/>
    <lineage>
        <taxon>Eukaryota</taxon>
        <taxon>Metamonada</taxon>
        <taxon>Carpediemonas-like organisms</taxon>
        <taxon>Carpediemonas</taxon>
    </lineage>
</organism>
<evidence type="ECO:0000313" key="3">
    <source>
        <dbReference type="Proteomes" id="UP000717585"/>
    </source>
</evidence>
<name>A0A8J6B0I0_9EUKA</name>
<dbReference type="PANTHER" id="PTHR14919">
    <property type="entry name" value="KPL2-RELATED"/>
    <property type="match status" value="1"/>
</dbReference>
<dbReference type="Gene3D" id="3.40.50.300">
    <property type="entry name" value="P-loop containing nucleotide triphosphate hydrolases"/>
    <property type="match status" value="1"/>
</dbReference>
<keyword evidence="3" id="KW-1185">Reference proteome</keyword>
<dbReference type="AlphaFoldDB" id="A0A8J6B0I0"/>
<proteinExistence type="predicted"/>